<dbReference type="InterPro" id="IPR005625">
    <property type="entry name" value="PepSY-ass_TM"/>
</dbReference>
<accession>A0ABT6FVI7</accession>
<comment type="caution">
    <text evidence="2">The sequence shown here is derived from an EMBL/GenBank/DDBJ whole genome shotgun (WGS) entry which is preliminary data.</text>
</comment>
<protein>
    <submittedName>
        <fullName evidence="2">PepSY-associated TM helix domain-containing protein</fullName>
    </submittedName>
</protein>
<feature type="transmembrane region" description="Helical" evidence="1">
    <location>
        <begin position="397"/>
        <end position="420"/>
    </location>
</feature>
<gene>
    <name evidence="2" type="ORF">OSR52_15515</name>
</gene>
<feature type="transmembrane region" description="Helical" evidence="1">
    <location>
        <begin position="490"/>
        <end position="508"/>
    </location>
</feature>
<feature type="transmembrane region" description="Helical" evidence="1">
    <location>
        <begin position="426"/>
        <end position="444"/>
    </location>
</feature>
<evidence type="ECO:0000313" key="3">
    <source>
        <dbReference type="Proteomes" id="UP001153642"/>
    </source>
</evidence>
<dbReference type="Proteomes" id="UP001153642">
    <property type="component" value="Unassembled WGS sequence"/>
</dbReference>
<dbReference type="RefSeq" id="WP_277901011.1">
    <property type="nucleotide sequence ID" value="NZ_JAPMUA010000006.1"/>
</dbReference>
<feature type="transmembrane region" description="Helical" evidence="1">
    <location>
        <begin position="354"/>
        <end position="376"/>
    </location>
</feature>
<feature type="transmembrane region" description="Helical" evidence="1">
    <location>
        <begin position="12"/>
        <end position="36"/>
    </location>
</feature>
<keyword evidence="1" id="KW-1133">Transmembrane helix</keyword>
<organism evidence="2 3">
    <name type="scientific">Galbibacter pacificus</name>
    <dbReference type="NCBI Taxonomy" id="2996052"/>
    <lineage>
        <taxon>Bacteria</taxon>
        <taxon>Pseudomonadati</taxon>
        <taxon>Bacteroidota</taxon>
        <taxon>Flavobacteriia</taxon>
        <taxon>Flavobacteriales</taxon>
        <taxon>Flavobacteriaceae</taxon>
        <taxon>Galbibacter</taxon>
    </lineage>
</organism>
<keyword evidence="1" id="KW-0472">Membrane</keyword>
<evidence type="ECO:0000256" key="1">
    <source>
        <dbReference type="SAM" id="Phobius"/>
    </source>
</evidence>
<dbReference type="EMBL" id="JAPMUA010000006">
    <property type="protein sequence ID" value="MDG3587278.1"/>
    <property type="molecule type" value="Genomic_DNA"/>
</dbReference>
<proteinExistence type="predicted"/>
<keyword evidence="1" id="KW-0812">Transmembrane</keyword>
<dbReference type="Pfam" id="PF03929">
    <property type="entry name" value="PepSY_TM"/>
    <property type="match status" value="1"/>
</dbReference>
<evidence type="ECO:0000313" key="2">
    <source>
        <dbReference type="EMBL" id="MDG3587278.1"/>
    </source>
</evidence>
<keyword evidence="3" id="KW-1185">Reference proteome</keyword>
<feature type="transmembrane region" description="Helical" evidence="1">
    <location>
        <begin position="146"/>
        <end position="168"/>
    </location>
</feature>
<feature type="transmembrane region" description="Helical" evidence="1">
    <location>
        <begin position="206"/>
        <end position="230"/>
    </location>
</feature>
<feature type="transmembrane region" description="Helical" evidence="1">
    <location>
        <begin position="456"/>
        <end position="478"/>
    </location>
</feature>
<name>A0ABT6FVI7_9FLAO</name>
<sequence length="517" mass="59569">MNQRSYNIFFHLHTISGIIISAALFVIFFAGSFAFFRDEIANWQKNEEIALTENGITVNLDTVLDSLKNNYNLYGRDIEIAKHYNERRVSVNLSASKDSLATKEDKAGAFFYLDTQTYNAYTYVQSYTLGEFLYRLHFFAQIKYPFGYYLSGFVAFFFLFAIITGVLIHWNKIISNFYTFRPKAKFKTIWTDAHTALGTIGLPFQFVYAVTGAFFMLSLLMAAPNVMFLYNGNQQKLYEDLEYFDKPVALSYQKIETVPSVEVFVGKTKKEWNGFEVSHIHIYNYADSNMQVAVEGELEKDIKFTGTGKVIYNAISGEILSKKNPITKTSYLDGVKNAMYKLHYGDYGGLTLRLISFVLGLISCFVIISGVLIWLVARDKKNVPEKKRRFNKILVNIYLSICLSMYPITALAFIAVKVFHPVGQSFIYKFYFIGWLLLSVFFFIKRSNYFTNKYCLLSGSILGLLIPIANGITTGNWLWKTYVNNQFQSFFIDIFWIILAFTTLIITFKIKRKPLKP</sequence>
<reference evidence="2" key="1">
    <citation type="submission" date="2022-11" db="EMBL/GenBank/DDBJ databases">
        <title>High-quality draft genome sequence of Galbibacter sp. strain CMA-7.</title>
        <authorList>
            <person name="Wei L."/>
            <person name="Dong C."/>
            <person name="Shao Z."/>
        </authorList>
    </citation>
    <scope>NUCLEOTIDE SEQUENCE</scope>
    <source>
        <strain evidence="2">CMA-7</strain>
    </source>
</reference>
<dbReference type="PANTHER" id="PTHR34219:SF3">
    <property type="entry name" value="BLL7967 PROTEIN"/>
    <property type="match status" value="1"/>
</dbReference>
<dbReference type="PANTHER" id="PTHR34219">
    <property type="entry name" value="IRON-REGULATED INNER MEMBRANE PROTEIN-RELATED"/>
    <property type="match status" value="1"/>
</dbReference>